<reference evidence="3 4" key="1">
    <citation type="submission" date="2024-07" db="EMBL/GenBank/DDBJ databases">
        <title>Section-level genome sequencing and comparative genomics of Aspergillus sections Usti and Cavernicolus.</title>
        <authorList>
            <consortium name="Lawrence Berkeley National Laboratory"/>
            <person name="Nybo J.L."/>
            <person name="Vesth T.C."/>
            <person name="Theobald S."/>
            <person name="Frisvad J.C."/>
            <person name="Larsen T.O."/>
            <person name="Kjaerboelling I."/>
            <person name="Rothschild-Mancinelli K."/>
            <person name="Lyhne E.K."/>
            <person name="Kogle M.E."/>
            <person name="Barry K."/>
            <person name="Clum A."/>
            <person name="Na H."/>
            <person name="Ledsgaard L."/>
            <person name="Lin J."/>
            <person name="Lipzen A."/>
            <person name="Kuo A."/>
            <person name="Riley R."/>
            <person name="Mondo S."/>
            <person name="Labutti K."/>
            <person name="Haridas S."/>
            <person name="Pangalinan J."/>
            <person name="Salamov A.A."/>
            <person name="Simmons B.A."/>
            <person name="Magnuson J.K."/>
            <person name="Chen J."/>
            <person name="Drula E."/>
            <person name="Henrissat B."/>
            <person name="Wiebenga A."/>
            <person name="Lubbers R.J."/>
            <person name="Gomes A.C."/>
            <person name="Makela M.R."/>
            <person name="Stajich J."/>
            <person name="Grigoriev I.V."/>
            <person name="Mortensen U.H."/>
            <person name="De Vries R.P."/>
            <person name="Baker S.E."/>
            <person name="Andersen M.R."/>
        </authorList>
    </citation>
    <scope>NUCLEOTIDE SEQUENCE [LARGE SCALE GENOMIC DNA]</scope>
    <source>
        <strain evidence="3 4">CBS 123904</strain>
    </source>
</reference>
<evidence type="ECO:0000256" key="1">
    <source>
        <dbReference type="SAM" id="MobiDB-lite"/>
    </source>
</evidence>
<keyword evidence="2" id="KW-0812">Transmembrane</keyword>
<feature type="region of interest" description="Disordered" evidence="1">
    <location>
        <begin position="46"/>
        <end position="85"/>
    </location>
</feature>
<feature type="transmembrane region" description="Helical" evidence="2">
    <location>
        <begin position="12"/>
        <end position="30"/>
    </location>
</feature>
<dbReference type="EMBL" id="JBFXLU010000044">
    <property type="protein sequence ID" value="KAL2849226.1"/>
    <property type="molecule type" value="Genomic_DNA"/>
</dbReference>
<organism evidence="3 4">
    <name type="scientific">Aspergillus pseudoustus</name>
    <dbReference type="NCBI Taxonomy" id="1810923"/>
    <lineage>
        <taxon>Eukaryota</taxon>
        <taxon>Fungi</taxon>
        <taxon>Dikarya</taxon>
        <taxon>Ascomycota</taxon>
        <taxon>Pezizomycotina</taxon>
        <taxon>Eurotiomycetes</taxon>
        <taxon>Eurotiomycetidae</taxon>
        <taxon>Eurotiales</taxon>
        <taxon>Aspergillaceae</taxon>
        <taxon>Aspergillus</taxon>
        <taxon>Aspergillus subgen. Nidulantes</taxon>
    </lineage>
</organism>
<dbReference type="InterPro" id="IPR021848">
    <property type="entry name" value="HODM_asu-like"/>
</dbReference>
<dbReference type="Pfam" id="PF11927">
    <property type="entry name" value="HODM_asu-like"/>
    <property type="match status" value="1"/>
</dbReference>
<name>A0ABR4KAB4_9EURO</name>
<sequence>MDILSIHDKPWWAGLAVAAVAAGLCILAVASTQGKPPSFLNHITRTLRPTRRASTSKTPPRSISPLKKEAGAAVSQPSPANPVEVLPPQRRHVLATLGVSYKETGEKDVRRKILPMTGDYNTACQDGDEDRYTPTGFSVADIRALGDFPDYAALSGVPLPVAYRDFDIEKALPRPYRPFRWNYHQTMSLTKLEPDWWLELENTYKERIAQRKELFVKHGSSVLEALPGSELACKELMEMVLQFLCARYPQYFSLVDSRIFKNGILGTEQDIRAKPPLEILMDNVPEDFGIMLRDDETGNYFLRAGVICSSMGWNVGTKIGLQLHRIHDPIPDYKEKMQFSMDRFFTKMPSDKPIQRGSWGLEIGQPLYMPADDPHEKVRTFQDPNLKVEDCCLRVDWQTLRRLPLSGAVVFNFKALFTRITEFRDEPCVPALLKKIMTEGKENLMKYKGTWHVEHVLLPKLEEWIREQEESGLAPKDWEVATLDDSPWFKNWQDKWHRQQGF</sequence>
<proteinExistence type="predicted"/>
<protein>
    <recommendedName>
        <fullName evidence="5">HRQ family protein</fullName>
    </recommendedName>
</protein>
<dbReference type="Proteomes" id="UP001610446">
    <property type="component" value="Unassembled WGS sequence"/>
</dbReference>
<evidence type="ECO:0000256" key="2">
    <source>
        <dbReference type="SAM" id="Phobius"/>
    </source>
</evidence>
<evidence type="ECO:0000313" key="4">
    <source>
        <dbReference type="Proteomes" id="UP001610446"/>
    </source>
</evidence>
<gene>
    <name evidence="3" type="ORF">BJY01DRAFT_147019</name>
</gene>
<feature type="compositionally biased region" description="Polar residues" evidence="1">
    <location>
        <begin position="52"/>
        <end position="61"/>
    </location>
</feature>
<evidence type="ECO:0008006" key="5">
    <source>
        <dbReference type="Google" id="ProtNLM"/>
    </source>
</evidence>
<keyword evidence="2" id="KW-1133">Transmembrane helix</keyword>
<evidence type="ECO:0000313" key="3">
    <source>
        <dbReference type="EMBL" id="KAL2849226.1"/>
    </source>
</evidence>
<keyword evidence="2" id="KW-0472">Membrane</keyword>
<keyword evidence="4" id="KW-1185">Reference proteome</keyword>
<accession>A0ABR4KAB4</accession>
<comment type="caution">
    <text evidence="3">The sequence shown here is derived from an EMBL/GenBank/DDBJ whole genome shotgun (WGS) entry which is preliminary data.</text>
</comment>